<dbReference type="RefSeq" id="WP_219531437.1">
    <property type="nucleotide sequence ID" value="NZ_JAHKRM010000011.1"/>
</dbReference>
<keyword evidence="1" id="KW-1133">Transmembrane helix</keyword>
<comment type="caution">
    <text evidence="2">The sequence shown here is derived from an EMBL/GenBank/DDBJ whole genome shotgun (WGS) entry which is preliminary data.</text>
</comment>
<sequence length="211" mass="22818">MTTLTEMPPTTGRLRAAWTAAHAPVPGVPRWARIAAYAIPFTVLPASLWRIAAVTLHLPIGHGEQGAGDIPSWLPMELYVVLLSIFSELVAFTAIGLISAWGEVFPRWIPGLRGKRVPVLVACVPAGLGAVALTWLWTMAAVTTSAGRDIHGRPLAADFPLEFHDWQGLLAVAAYAPLLLWGPLLAALTVAYWRRRHARPTAPVAAHRPSR</sequence>
<evidence type="ECO:0008006" key="4">
    <source>
        <dbReference type="Google" id="ProtNLM"/>
    </source>
</evidence>
<feature type="transmembrane region" description="Helical" evidence="1">
    <location>
        <begin position="78"/>
        <end position="105"/>
    </location>
</feature>
<evidence type="ECO:0000313" key="3">
    <source>
        <dbReference type="Proteomes" id="UP001597097"/>
    </source>
</evidence>
<evidence type="ECO:0000256" key="1">
    <source>
        <dbReference type="SAM" id="Phobius"/>
    </source>
</evidence>
<proteinExistence type="predicted"/>
<keyword evidence="1" id="KW-0812">Transmembrane</keyword>
<feature type="transmembrane region" description="Helical" evidence="1">
    <location>
        <begin position="117"/>
        <end position="137"/>
    </location>
</feature>
<organism evidence="2 3">
    <name type="scientific">Nonomuraea guangzhouensis</name>
    <dbReference type="NCBI Taxonomy" id="1291555"/>
    <lineage>
        <taxon>Bacteria</taxon>
        <taxon>Bacillati</taxon>
        <taxon>Actinomycetota</taxon>
        <taxon>Actinomycetes</taxon>
        <taxon>Streptosporangiales</taxon>
        <taxon>Streptosporangiaceae</taxon>
        <taxon>Nonomuraea</taxon>
    </lineage>
</organism>
<evidence type="ECO:0000313" key="2">
    <source>
        <dbReference type="EMBL" id="MFD1542465.1"/>
    </source>
</evidence>
<feature type="transmembrane region" description="Helical" evidence="1">
    <location>
        <begin position="34"/>
        <end position="58"/>
    </location>
</feature>
<protein>
    <recommendedName>
        <fullName evidence="4">DUF3995 domain-containing protein</fullName>
    </recommendedName>
</protein>
<keyword evidence="1" id="KW-0472">Membrane</keyword>
<reference evidence="3" key="1">
    <citation type="journal article" date="2019" name="Int. J. Syst. Evol. Microbiol.">
        <title>The Global Catalogue of Microorganisms (GCM) 10K type strain sequencing project: providing services to taxonomists for standard genome sequencing and annotation.</title>
        <authorList>
            <consortium name="The Broad Institute Genomics Platform"/>
            <consortium name="The Broad Institute Genome Sequencing Center for Infectious Disease"/>
            <person name="Wu L."/>
            <person name="Ma J."/>
        </authorList>
    </citation>
    <scope>NUCLEOTIDE SEQUENCE [LARGE SCALE GENOMIC DNA]</scope>
    <source>
        <strain evidence="3">CGMCC 1.15399</strain>
    </source>
</reference>
<gene>
    <name evidence="2" type="ORF">ACFSJ0_35800</name>
</gene>
<keyword evidence="3" id="KW-1185">Reference proteome</keyword>
<accession>A0ABW4GI85</accession>
<name>A0ABW4GI85_9ACTN</name>
<dbReference type="Proteomes" id="UP001597097">
    <property type="component" value="Unassembled WGS sequence"/>
</dbReference>
<feature type="transmembrane region" description="Helical" evidence="1">
    <location>
        <begin position="169"/>
        <end position="193"/>
    </location>
</feature>
<dbReference type="EMBL" id="JBHUCM010000031">
    <property type="protein sequence ID" value="MFD1542465.1"/>
    <property type="molecule type" value="Genomic_DNA"/>
</dbReference>